<dbReference type="EMBL" id="JANJZL010000004">
    <property type="protein sequence ID" value="MCR2044150.1"/>
    <property type="molecule type" value="Genomic_DNA"/>
</dbReference>
<organism evidence="1 2">
    <name type="scientific">Anaerosalibacter massiliensis</name>
    <dbReference type="NCBI Taxonomy" id="1347392"/>
    <lineage>
        <taxon>Bacteria</taxon>
        <taxon>Bacillati</taxon>
        <taxon>Bacillota</taxon>
        <taxon>Tissierellia</taxon>
        <taxon>Tissierellales</taxon>
        <taxon>Sporanaerobacteraceae</taxon>
        <taxon>Anaerosalibacter</taxon>
    </lineage>
</organism>
<evidence type="ECO:0000313" key="1">
    <source>
        <dbReference type="EMBL" id="MCR2044150.1"/>
    </source>
</evidence>
<keyword evidence="2" id="KW-1185">Reference proteome</keyword>
<dbReference type="Proteomes" id="UP001142078">
    <property type="component" value="Unassembled WGS sequence"/>
</dbReference>
<comment type="caution">
    <text evidence="1">The sequence shown here is derived from an EMBL/GenBank/DDBJ whole genome shotgun (WGS) entry which is preliminary data.</text>
</comment>
<name>A0A9X2MHJ4_9FIRM</name>
<accession>A0A9X2MHJ4</accession>
<proteinExistence type="predicted"/>
<reference evidence="1" key="1">
    <citation type="submission" date="2022-07" db="EMBL/GenBank/DDBJ databases">
        <title>Enhanced cultured diversity of the mouse gut microbiota enables custom-made synthetic communities.</title>
        <authorList>
            <person name="Afrizal A."/>
        </authorList>
    </citation>
    <scope>NUCLEOTIDE SEQUENCE</scope>
    <source>
        <strain evidence="1">DSM 29482</strain>
    </source>
</reference>
<protein>
    <submittedName>
        <fullName evidence="1">Uncharacterized protein</fullName>
    </submittedName>
</protein>
<dbReference type="RefSeq" id="WP_257490407.1">
    <property type="nucleotide sequence ID" value="NZ_JANJZL010000004.1"/>
</dbReference>
<evidence type="ECO:0000313" key="2">
    <source>
        <dbReference type="Proteomes" id="UP001142078"/>
    </source>
</evidence>
<gene>
    <name evidence="1" type="ORF">NSA23_08465</name>
</gene>
<sequence>MDQKFVVVTDENFSQPMSRDAAIKTIKDYDKKGIVAYIVSEEEAKRIKTPENFNEPRWE</sequence>
<dbReference type="AlphaFoldDB" id="A0A9X2MHJ4"/>